<dbReference type="PANTHER" id="PTHR47723">
    <property type="entry name" value="OS05G0353850 PROTEIN"/>
    <property type="match status" value="1"/>
</dbReference>
<dbReference type="Proteomes" id="UP000572212">
    <property type="component" value="Unassembled WGS sequence"/>
</dbReference>
<reference evidence="2 3" key="1">
    <citation type="submission" date="2020-08" db="EMBL/GenBank/DDBJ databases">
        <title>Genomic Encyclopedia of Type Strains, Phase IV (KMG-IV): sequencing the most valuable type-strain genomes for metagenomic binning, comparative biology and taxonomic classification.</title>
        <authorList>
            <person name="Goeker M."/>
        </authorList>
    </citation>
    <scope>NUCLEOTIDE SEQUENCE [LARGE SCALE GENOMIC DNA]</scope>
    <source>
        <strain evidence="2 3">DSM 11805</strain>
    </source>
</reference>
<name>A0A841RLK2_9BACI</name>
<dbReference type="GO" id="GO:0003676">
    <property type="term" value="F:nucleic acid binding"/>
    <property type="evidence" value="ECO:0007669"/>
    <property type="project" value="InterPro"/>
</dbReference>
<dbReference type="SUPFAM" id="SSF53098">
    <property type="entry name" value="Ribonuclease H-like"/>
    <property type="match status" value="1"/>
</dbReference>
<dbReference type="RefSeq" id="WP_184243990.1">
    <property type="nucleotide sequence ID" value="NZ_BAAACU010000022.1"/>
</dbReference>
<keyword evidence="3" id="KW-1185">Reference proteome</keyword>
<dbReference type="CDD" id="cd09279">
    <property type="entry name" value="RNase_HI_like"/>
    <property type="match status" value="1"/>
</dbReference>
<evidence type="ECO:0000259" key="1">
    <source>
        <dbReference type="PROSITE" id="PS50879"/>
    </source>
</evidence>
<dbReference type="Gene3D" id="3.30.420.10">
    <property type="entry name" value="Ribonuclease H-like superfamily/Ribonuclease H"/>
    <property type="match status" value="1"/>
</dbReference>
<proteinExistence type="predicted"/>
<dbReference type="Pfam" id="PF13456">
    <property type="entry name" value="RVT_3"/>
    <property type="match status" value="1"/>
</dbReference>
<gene>
    <name evidence="2" type="ORF">GGQ92_000375</name>
</gene>
<feature type="domain" description="RNase H type-1" evidence="1">
    <location>
        <begin position="1"/>
        <end position="127"/>
    </location>
</feature>
<accession>A0A841RLK2</accession>
<dbReference type="PANTHER" id="PTHR47723:SF19">
    <property type="entry name" value="POLYNUCLEOTIDYL TRANSFERASE, RIBONUCLEASE H-LIKE SUPERFAMILY PROTEIN"/>
    <property type="match status" value="1"/>
</dbReference>
<dbReference type="PROSITE" id="PS50879">
    <property type="entry name" value="RNASE_H_1"/>
    <property type="match status" value="1"/>
</dbReference>
<keyword evidence="2" id="KW-0378">Hydrolase</keyword>
<dbReference type="GO" id="GO:0004523">
    <property type="term" value="F:RNA-DNA hybrid ribonuclease activity"/>
    <property type="evidence" value="ECO:0007669"/>
    <property type="project" value="UniProtKB-EC"/>
</dbReference>
<dbReference type="InterPro" id="IPR053151">
    <property type="entry name" value="RNase_H-like"/>
</dbReference>
<dbReference type="InterPro" id="IPR036397">
    <property type="entry name" value="RNaseH_sf"/>
</dbReference>
<dbReference type="InterPro" id="IPR012337">
    <property type="entry name" value="RNaseH-like_sf"/>
</dbReference>
<comment type="caution">
    <text evidence="2">The sequence shown here is derived from an EMBL/GenBank/DDBJ whole genome shotgun (WGS) entry which is preliminary data.</text>
</comment>
<evidence type="ECO:0000313" key="2">
    <source>
        <dbReference type="EMBL" id="MBB6511608.1"/>
    </source>
</evidence>
<protein>
    <submittedName>
        <fullName evidence="2">Ribonuclease HI</fullName>
        <ecNumber evidence="2">3.1.26.4</ecNumber>
    </submittedName>
</protein>
<evidence type="ECO:0000313" key="3">
    <source>
        <dbReference type="Proteomes" id="UP000572212"/>
    </source>
</evidence>
<organism evidence="2 3">
    <name type="scientific">Gracilibacillus halotolerans</name>
    <dbReference type="NCBI Taxonomy" id="74386"/>
    <lineage>
        <taxon>Bacteria</taxon>
        <taxon>Bacillati</taxon>
        <taxon>Bacillota</taxon>
        <taxon>Bacilli</taxon>
        <taxon>Bacillales</taxon>
        <taxon>Bacillaceae</taxon>
        <taxon>Gracilibacillus</taxon>
    </lineage>
</organism>
<dbReference type="InterPro" id="IPR002156">
    <property type="entry name" value="RNaseH_domain"/>
</dbReference>
<dbReference type="AlphaFoldDB" id="A0A841RLK2"/>
<dbReference type="EC" id="3.1.26.4" evidence="2"/>
<sequence>MIELYTDGACQGNPGPSGIGLYIKINNERIRLSEYIGHCTNHEAEFIAILKGLEYCQQYYPNEIISLRSDSKTAVEAIERKFSKNENFQPYITRINELAETFPYFFIKWIPEKLNKSADQLAKKAIHNPL</sequence>
<dbReference type="EMBL" id="JACHON010000001">
    <property type="protein sequence ID" value="MBB6511608.1"/>
    <property type="molecule type" value="Genomic_DNA"/>
</dbReference>